<keyword evidence="2" id="KW-1185">Reference proteome</keyword>
<evidence type="ECO:0000313" key="2">
    <source>
        <dbReference type="Proteomes" id="UP000023152"/>
    </source>
</evidence>
<dbReference type="GO" id="GO:0003746">
    <property type="term" value="F:translation elongation factor activity"/>
    <property type="evidence" value="ECO:0007669"/>
    <property type="project" value="UniProtKB-KW"/>
</dbReference>
<protein>
    <submittedName>
        <fullName evidence="1">Eukaryotic translation elongation factor 1 alpha 1</fullName>
    </submittedName>
</protein>
<dbReference type="Gene3D" id="2.40.30.10">
    <property type="entry name" value="Translation factors"/>
    <property type="match status" value="1"/>
</dbReference>
<organism evidence="1 2">
    <name type="scientific">Reticulomyxa filosa</name>
    <dbReference type="NCBI Taxonomy" id="46433"/>
    <lineage>
        <taxon>Eukaryota</taxon>
        <taxon>Sar</taxon>
        <taxon>Rhizaria</taxon>
        <taxon>Retaria</taxon>
        <taxon>Foraminifera</taxon>
        <taxon>Monothalamids</taxon>
        <taxon>Reticulomyxidae</taxon>
        <taxon>Reticulomyxa</taxon>
    </lineage>
</organism>
<accession>X6LGB6</accession>
<dbReference type="EMBL" id="ASPP01041717">
    <property type="protein sequence ID" value="ETO00182.1"/>
    <property type="molecule type" value="Genomic_DNA"/>
</dbReference>
<proteinExistence type="predicted"/>
<gene>
    <name evidence="1" type="ORF">RFI_37267</name>
</gene>
<name>X6LGB6_RETFI</name>
<sequence>MNKEQLPLDVTVRFYPTNTTGKAFFIEMYHKTVDKAEAGDNVGVNLEKENMQLTATKLTALVFVQDYPGQHDKKDWNGVIGSNLSRIQMIEQDHYNIAWHSSF</sequence>
<dbReference type="SUPFAM" id="SSF50447">
    <property type="entry name" value="Translation proteins"/>
    <property type="match status" value="1"/>
</dbReference>
<dbReference type="Proteomes" id="UP000023152">
    <property type="component" value="Unassembled WGS sequence"/>
</dbReference>
<evidence type="ECO:0000313" key="1">
    <source>
        <dbReference type="EMBL" id="ETO00182.1"/>
    </source>
</evidence>
<comment type="caution">
    <text evidence="1">The sequence shown here is derived from an EMBL/GenBank/DDBJ whole genome shotgun (WGS) entry which is preliminary data.</text>
</comment>
<dbReference type="InterPro" id="IPR009000">
    <property type="entry name" value="Transl_B-barrel_sf"/>
</dbReference>
<dbReference type="AlphaFoldDB" id="X6LGB6"/>
<keyword evidence="1" id="KW-0648">Protein biosynthesis</keyword>
<keyword evidence="1" id="KW-0251">Elongation factor</keyword>
<reference evidence="1 2" key="1">
    <citation type="journal article" date="2013" name="Curr. Biol.">
        <title>The Genome of the Foraminiferan Reticulomyxa filosa.</title>
        <authorList>
            <person name="Glockner G."/>
            <person name="Hulsmann N."/>
            <person name="Schleicher M."/>
            <person name="Noegel A.A."/>
            <person name="Eichinger L."/>
            <person name="Gallinger C."/>
            <person name="Pawlowski J."/>
            <person name="Sierra R."/>
            <person name="Euteneuer U."/>
            <person name="Pillet L."/>
            <person name="Moustafa A."/>
            <person name="Platzer M."/>
            <person name="Groth M."/>
            <person name="Szafranski K."/>
            <person name="Schliwa M."/>
        </authorList>
    </citation>
    <scope>NUCLEOTIDE SEQUENCE [LARGE SCALE GENOMIC DNA]</scope>
</reference>